<gene>
    <name evidence="1" type="ORF">EWH70_19625</name>
</gene>
<protein>
    <submittedName>
        <fullName evidence="1">Histone deacetylase</fullName>
    </submittedName>
</protein>
<reference evidence="1 2" key="1">
    <citation type="submission" date="2019-02" db="EMBL/GenBank/DDBJ databases">
        <title>Draft genome sequence of Amycolatopsis sp. 8-3EHSu isolated from roots of Suaeda maritima.</title>
        <authorList>
            <person name="Duangmal K."/>
            <person name="Chantavorakit T."/>
        </authorList>
    </citation>
    <scope>NUCLEOTIDE SEQUENCE [LARGE SCALE GENOMIC DNA]</scope>
    <source>
        <strain evidence="1 2">8-3EHSu</strain>
    </source>
</reference>
<dbReference type="AlphaFoldDB" id="A0A4Q7J600"/>
<keyword evidence="2" id="KW-1185">Reference proteome</keyword>
<evidence type="ECO:0000313" key="1">
    <source>
        <dbReference type="EMBL" id="RZQ62549.1"/>
    </source>
</evidence>
<dbReference type="OrthoDB" id="3470041at2"/>
<dbReference type="Gene3D" id="3.10.490.10">
    <property type="entry name" value="Gamma-glutamyl cyclotransferase-like"/>
    <property type="match status" value="1"/>
</dbReference>
<dbReference type="Proteomes" id="UP000292003">
    <property type="component" value="Unassembled WGS sequence"/>
</dbReference>
<accession>A0A4Q7J600</accession>
<comment type="caution">
    <text evidence="1">The sequence shown here is derived from an EMBL/GenBank/DDBJ whole genome shotgun (WGS) entry which is preliminary data.</text>
</comment>
<name>A0A4Q7J600_9PSEU</name>
<dbReference type="EMBL" id="SFCC01000009">
    <property type="protein sequence ID" value="RZQ62549.1"/>
    <property type="molecule type" value="Genomic_DNA"/>
</dbReference>
<sequence>MDNGWVMDDAARQPEWVWYVSYGSNMARRRFDCYLSGGTPPGAQRIYPGCRNRTAPTRIRPCSIPGGVYFATYSPVWNGGRAFLDVALPETTPATAYLITAGQFADVAAQEMYRDPGADVDLRAVLTNGRDQLGPGRYETLQYLGNVDGYPLLTFTAPWSAADVEPVPPSAAYLRMLAIGLRDTHGWTVADTAEHLAHRPGARGNWTAGSIAAAISS</sequence>
<evidence type="ECO:0000313" key="2">
    <source>
        <dbReference type="Proteomes" id="UP000292003"/>
    </source>
</evidence>
<organism evidence="1 2">
    <name type="scientific">Amycolatopsis suaedae</name>
    <dbReference type="NCBI Taxonomy" id="2510978"/>
    <lineage>
        <taxon>Bacteria</taxon>
        <taxon>Bacillati</taxon>
        <taxon>Actinomycetota</taxon>
        <taxon>Actinomycetes</taxon>
        <taxon>Pseudonocardiales</taxon>
        <taxon>Pseudonocardiaceae</taxon>
        <taxon>Amycolatopsis</taxon>
    </lineage>
</organism>
<proteinExistence type="predicted"/>